<name>A0A421DMX8_9GAMM</name>
<organism evidence="1 2">
    <name type="scientific">Brenneria alni</name>
    <dbReference type="NCBI Taxonomy" id="71656"/>
    <lineage>
        <taxon>Bacteria</taxon>
        <taxon>Pseudomonadati</taxon>
        <taxon>Pseudomonadota</taxon>
        <taxon>Gammaproteobacteria</taxon>
        <taxon>Enterobacterales</taxon>
        <taxon>Pectobacteriaceae</taxon>
        <taxon>Brenneria</taxon>
    </lineage>
</organism>
<reference evidence="1 2" key="1">
    <citation type="submission" date="2016-09" db="EMBL/GenBank/DDBJ databases">
        <authorList>
            <person name="Doonan J."/>
            <person name="Pachebat J.A."/>
            <person name="Golyshin P.N."/>
            <person name="Denman S."/>
            <person name="Mcdonald J.E."/>
        </authorList>
    </citation>
    <scope>NUCLEOTIDE SEQUENCE [LARGE SCALE GENOMIC DNA]</scope>
    <source>
        <strain evidence="1 2">NCPPB 3934</strain>
    </source>
</reference>
<proteinExistence type="predicted"/>
<dbReference type="Proteomes" id="UP000285648">
    <property type="component" value="Unassembled WGS sequence"/>
</dbReference>
<dbReference type="AlphaFoldDB" id="A0A421DMX8"/>
<protein>
    <submittedName>
        <fullName evidence="1">Uncharacterized protein</fullName>
    </submittedName>
</protein>
<sequence length="63" mass="6946">MKMEVADKVACKPEIHGPSVPRGAQAVYAATPPQHTLPDNELCQQPECRPPQVVGIVFNKYIF</sequence>
<gene>
    <name evidence="1" type="ORF">BIY29_11410</name>
</gene>
<accession>A0A421DMX8</accession>
<dbReference type="EMBL" id="MJLZ01000024">
    <property type="protein sequence ID" value="RLM22833.1"/>
    <property type="molecule type" value="Genomic_DNA"/>
</dbReference>
<comment type="caution">
    <text evidence="1">The sequence shown here is derived from an EMBL/GenBank/DDBJ whole genome shotgun (WGS) entry which is preliminary data.</text>
</comment>
<keyword evidence="2" id="KW-1185">Reference proteome</keyword>
<evidence type="ECO:0000313" key="2">
    <source>
        <dbReference type="Proteomes" id="UP000285648"/>
    </source>
</evidence>
<evidence type="ECO:0000313" key="1">
    <source>
        <dbReference type="EMBL" id="RLM22833.1"/>
    </source>
</evidence>